<dbReference type="SUPFAM" id="SSF51556">
    <property type="entry name" value="Metallo-dependent hydrolases"/>
    <property type="match status" value="1"/>
</dbReference>
<evidence type="ECO:0000256" key="3">
    <source>
        <dbReference type="ARBA" id="ARBA00022833"/>
    </source>
</evidence>
<dbReference type="NCBIfam" id="NF005557">
    <property type="entry name" value="PRK07228.1"/>
    <property type="match status" value="1"/>
</dbReference>
<accession>A0A7V5PNA6</accession>
<dbReference type="CDD" id="cd01298">
    <property type="entry name" value="ATZ_TRZ_like"/>
    <property type="match status" value="1"/>
</dbReference>
<sequence>MAKTTLIKNALIVTIDARDRVFDGDLLIEDNRIIRLGKRIDLPADEIVNGENLIVIPGFIQTHVHLCQALFRNLADDLALLDWLQKKIWPFEAAHTAETLRISARLGLAEMIASGTTTILDMGTVNHQDVIFEELAQSGIRAFAGKTMMDNGDLPAGLRETTDDSLKQSLRLLEKWHNFDNGRLKYALAPRFALSSSERLLIEAAKMAADQGVILHSHAAENREETQLVRDRFGVGNIALFEKIGAAGPNLCLAHCIWSDEDERRLLKERDIKVLHCPSANLKLGSGIAPVPDYLERGVTVSLGADGAPCNNNMDMFTEMRLAALIQKPLHGPQAMPAGQVLRMATINGARTLGLEDLIGSIESGKLADLTFIRKNEIHSSPFENVYSKLVYSTRASDVEHVMINGKWVMKDRFLLTIESDKLPEMATKAISQFQI</sequence>
<dbReference type="GO" id="GO:0046872">
    <property type="term" value="F:metal ion binding"/>
    <property type="evidence" value="ECO:0007669"/>
    <property type="project" value="UniProtKB-KW"/>
</dbReference>
<dbReference type="GO" id="GO:0016814">
    <property type="term" value="F:hydrolase activity, acting on carbon-nitrogen (but not peptide) bonds, in cyclic amidines"/>
    <property type="evidence" value="ECO:0007669"/>
    <property type="project" value="UniProtKB-ARBA"/>
</dbReference>
<comment type="caution">
    <text evidence="5">The sequence shown here is derived from an EMBL/GenBank/DDBJ whole genome shotgun (WGS) entry which is preliminary data.</text>
</comment>
<dbReference type="InterPro" id="IPR032466">
    <property type="entry name" value="Metal_Hydrolase"/>
</dbReference>
<dbReference type="AlphaFoldDB" id="A0A7V5PNA6"/>
<reference evidence="5" key="1">
    <citation type="journal article" date="2020" name="mSystems">
        <title>Genome- and Community-Level Interaction Insights into Carbon Utilization and Element Cycling Functions of Hydrothermarchaeota in Hydrothermal Sediment.</title>
        <authorList>
            <person name="Zhou Z."/>
            <person name="Liu Y."/>
            <person name="Xu W."/>
            <person name="Pan J."/>
            <person name="Luo Z.H."/>
            <person name="Li M."/>
        </authorList>
    </citation>
    <scope>NUCLEOTIDE SEQUENCE [LARGE SCALE GENOMIC DNA]</scope>
    <source>
        <strain evidence="5">HyVt-527</strain>
    </source>
</reference>
<feature type="domain" description="Amidohydrolase-related" evidence="4">
    <location>
        <begin position="54"/>
        <end position="409"/>
    </location>
</feature>
<dbReference type="InterPro" id="IPR006680">
    <property type="entry name" value="Amidohydro-rel"/>
</dbReference>
<keyword evidence="3" id="KW-0862">Zinc</keyword>
<evidence type="ECO:0000256" key="2">
    <source>
        <dbReference type="ARBA" id="ARBA00022801"/>
    </source>
</evidence>
<dbReference type="Pfam" id="PF01979">
    <property type="entry name" value="Amidohydro_1"/>
    <property type="match status" value="1"/>
</dbReference>
<dbReference type="FunFam" id="3.20.20.140:FF:000014">
    <property type="entry name" value="5-methylthioadenosine/S-adenosylhomocysteine deaminase"/>
    <property type="match status" value="1"/>
</dbReference>
<protein>
    <submittedName>
        <fullName evidence="5">5'-deoxyadenosine deaminase</fullName>
    </submittedName>
</protein>
<proteinExistence type="predicted"/>
<dbReference type="GO" id="GO:0019239">
    <property type="term" value="F:deaminase activity"/>
    <property type="evidence" value="ECO:0007669"/>
    <property type="project" value="UniProtKB-ARBA"/>
</dbReference>
<name>A0A7V5PNA6_CALAY</name>
<evidence type="ECO:0000313" key="5">
    <source>
        <dbReference type="EMBL" id="HHJ52233.1"/>
    </source>
</evidence>
<organism evidence="5">
    <name type="scientific">Caldithrix abyssi</name>
    <dbReference type="NCBI Taxonomy" id="187145"/>
    <lineage>
        <taxon>Bacteria</taxon>
        <taxon>Pseudomonadati</taxon>
        <taxon>Calditrichota</taxon>
        <taxon>Calditrichia</taxon>
        <taxon>Calditrichales</taxon>
        <taxon>Calditrichaceae</taxon>
        <taxon>Caldithrix</taxon>
    </lineage>
</organism>
<evidence type="ECO:0000259" key="4">
    <source>
        <dbReference type="Pfam" id="PF01979"/>
    </source>
</evidence>
<dbReference type="PANTHER" id="PTHR43794">
    <property type="entry name" value="AMINOHYDROLASE SSNA-RELATED"/>
    <property type="match status" value="1"/>
</dbReference>
<dbReference type="InterPro" id="IPR011059">
    <property type="entry name" value="Metal-dep_hydrolase_composite"/>
</dbReference>
<dbReference type="SUPFAM" id="SSF51338">
    <property type="entry name" value="Composite domain of metallo-dependent hydrolases"/>
    <property type="match status" value="1"/>
</dbReference>
<gene>
    <name evidence="5" type="ORF">ENJ89_03475</name>
</gene>
<dbReference type="EMBL" id="DROD01000237">
    <property type="protein sequence ID" value="HHJ52233.1"/>
    <property type="molecule type" value="Genomic_DNA"/>
</dbReference>
<dbReference type="InterPro" id="IPR050287">
    <property type="entry name" value="MTA/SAH_deaminase"/>
</dbReference>
<evidence type="ECO:0000256" key="1">
    <source>
        <dbReference type="ARBA" id="ARBA00022723"/>
    </source>
</evidence>
<dbReference type="PANTHER" id="PTHR43794:SF11">
    <property type="entry name" value="AMIDOHYDROLASE-RELATED DOMAIN-CONTAINING PROTEIN"/>
    <property type="match status" value="1"/>
</dbReference>
<dbReference type="Proteomes" id="UP000886124">
    <property type="component" value="Unassembled WGS sequence"/>
</dbReference>
<dbReference type="Gene3D" id="2.30.40.10">
    <property type="entry name" value="Urease, subunit C, domain 1"/>
    <property type="match status" value="1"/>
</dbReference>
<dbReference type="Gene3D" id="3.20.20.140">
    <property type="entry name" value="Metal-dependent hydrolases"/>
    <property type="match status" value="1"/>
</dbReference>
<keyword evidence="2" id="KW-0378">Hydrolase</keyword>
<keyword evidence="1" id="KW-0479">Metal-binding</keyword>